<name>A0ABU4MSM1_9ACTN</name>
<dbReference type="Proteomes" id="UP001282474">
    <property type="component" value="Unassembled WGS sequence"/>
</dbReference>
<organism evidence="2 3">
    <name type="scientific">Streptomyces caniscabiei</name>
    <dbReference type="NCBI Taxonomy" id="2746961"/>
    <lineage>
        <taxon>Bacteria</taxon>
        <taxon>Bacillati</taxon>
        <taxon>Actinomycetota</taxon>
        <taxon>Actinomycetes</taxon>
        <taxon>Kitasatosporales</taxon>
        <taxon>Streptomycetaceae</taxon>
        <taxon>Streptomyces</taxon>
    </lineage>
</organism>
<sequence length="55" mass="6112">MSEQQPDAADTLYLDLEHFALTTEAGPPLEPKARVLPVGRPFPGLPVRPDEERDQ</sequence>
<gene>
    <name evidence="2" type="ORF">PV383_19975</name>
</gene>
<feature type="region of interest" description="Disordered" evidence="1">
    <location>
        <begin position="24"/>
        <end position="55"/>
    </location>
</feature>
<evidence type="ECO:0000313" key="2">
    <source>
        <dbReference type="EMBL" id="MDX3039439.1"/>
    </source>
</evidence>
<dbReference type="RefSeq" id="WP_319678049.1">
    <property type="nucleotide sequence ID" value="NZ_JARAWG010000013.1"/>
</dbReference>
<reference evidence="2 3" key="1">
    <citation type="journal article" date="2023" name="Microb. Genom.">
        <title>Mesoterricola silvestris gen. nov., sp. nov., Mesoterricola sediminis sp. nov., Geothrix oryzae sp. nov., Geothrix edaphica sp. nov., Geothrix rubra sp. nov., and Geothrix limicola sp. nov., six novel members of Acidobacteriota isolated from soils.</title>
        <authorList>
            <person name="Weisberg A.J."/>
            <person name="Pearce E."/>
            <person name="Kramer C.G."/>
            <person name="Chang J.H."/>
            <person name="Clarke C.R."/>
        </authorList>
    </citation>
    <scope>NUCLEOTIDE SEQUENCE [LARGE SCALE GENOMIC DNA]</scope>
    <source>
        <strain evidence="2 3">NE20-4-1</strain>
    </source>
</reference>
<evidence type="ECO:0000313" key="3">
    <source>
        <dbReference type="Proteomes" id="UP001282474"/>
    </source>
</evidence>
<keyword evidence="3" id="KW-1185">Reference proteome</keyword>
<accession>A0ABU4MSM1</accession>
<protein>
    <submittedName>
        <fullName evidence="2">Uncharacterized protein</fullName>
    </submittedName>
</protein>
<dbReference type="EMBL" id="JARAWJ010000014">
    <property type="protein sequence ID" value="MDX3039439.1"/>
    <property type="molecule type" value="Genomic_DNA"/>
</dbReference>
<evidence type="ECO:0000256" key="1">
    <source>
        <dbReference type="SAM" id="MobiDB-lite"/>
    </source>
</evidence>
<proteinExistence type="predicted"/>
<comment type="caution">
    <text evidence="2">The sequence shown here is derived from an EMBL/GenBank/DDBJ whole genome shotgun (WGS) entry which is preliminary data.</text>
</comment>